<comment type="pathway">
    <text evidence="3">Protein modification; protein ubiquitination.</text>
</comment>
<organism evidence="18 19">
    <name type="scientific">Lithospermum erythrorhizon</name>
    <name type="common">Purple gromwell</name>
    <name type="synonym">Lithospermum officinale var. erythrorhizon</name>
    <dbReference type="NCBI Taxonomy" id="34254"/>
    <lineage>
        <taxon>Eukaryota</taxon>
        <taxon>Viridiplantae</taxon>
        <taxon>Streptophyta</taxon>
        <taxon>Embryophyta</taxon>
        <taxon>Tracheophyta</taxon>
        <taxon>Spermatophyta</taxon>
        <taxon>Magnoliopsida</taxon>
        <taxon>eudicotyledons</taxon>
        <taxon>Gunneridae</taxon>
        <taxon>Pentapetalae</taxon>
        <taxon>asterids</taxon>
        <taxon>lamiids</taxon>
        <taxon>Boraginales</taxon>
        <taxon>Boraginaceae</taxon>
        <taxon>Boraginoideae</taxon>
        <taxon>Lithospermeae</taxon>
        <taxon>Lithospermum</taxon>
    </lineage>
</organism>
<dbReference type="GO" id="GO:0016874">
    <property type="term" value="F:ligase activity"/>
    <property type="evidence" value="ECO:0007669"/>
    <property type="project" value="UniProtKB-KW"/>
</dbReference>
<dbReference type="GO" id="GO:0016020">
    <property type="term" value="C:membrane"/>
    <property type="evidence" value="ECO:0007669"/>
    <property type="project" value="UniProtKB-SubCell"/>
</dbReference>
<keyword evidence="19" id="KW-1185">Reference proteome</keyword>
<feature type="transmembrane region" description="Helical" evidence="16">
    <location>
        <begin position="64"/>
        <end position="85"/>
    </location>
</feature>
<evidence type="ECO:0000256" key="9">
    <source>
        <dbReference type="ARBA" id="ARBA00022786"/>
    </source>
</evidence>
<evidence type="ECO:0000256" key="2">
    <source>
        <dbReference type="ARBA" id="ARBA00004167"/>
    </source>
</evidence>
<keyword evidence="7" id="KW-0479">Metal-binding</keyword>
<dbReference type="InterPro" id="IPR001841">
    <property type="entry name" value="Znf_RING"/>
</dbReference>
<dbReference type="InterPro" id="IPR013083">
    <property type="entry name" value="Znf_RING/FYVE/PHD"/>
</dbReference>
<dbReference type="EMBL" id="BAABME010031107">
    <property type="protein sequence ID" value="GAA0144357.1"/>
    <property type="molecule type" value="Genomic_DNA"/>
</dbReference>
<keyword evidence="10" id="KW-0862">Zinc</keyword>
<comment type="similarity">
    <text evidence="13">Belongs to the RING-type zinc finger family. ATL subfamily.</text>
</comment>
<feature type="compositionally biased region" description="Low complexity" evidence="15">
    <location>
        <begin position="366"/>
        <end position="375"/>
    </location>
</feature>
<evidence type="ECO:0000256" key="11">
    <source>
        <dbReference type="ARBA" id="ARBA00022989"/>
    </source>
</evidence>
<protein>
    <recommendedName>
        <fullName evidence="4">RING-type E3 ubiquitin transferase</fullName>
        <ecNumber evidence="4">2.3.2.27</ecNumber>
    </recommendedName>
</protein>
<evidence type="ECO:0000256" key="3">
    <source>
        <dbReference type="ARBA" id="ARBA00004906"/>
    </source>
</evidence>
<evidence type="ECO:0000256" key="13">
    <source>
        <dbReference type="ARBA" id="ARBA00024209"/>
    </source>
</evidence>
<evidence type="ECO:0000256" key="16">
    <source>
        <dbReference type="SAM" id="Phobius"/>
    </source>
</evidence>
<name>A0AAV3P2X1_LITER</name>
<dbReference type="AlphaFoldDB" id="A0AAV3P2X1"/>
<dbReference type="Proteomes" id="UP001454036">
    <property type="component" value="Unassembled WGS sequence"/>
</dbReference>
<dbReference type="GO" id="GO:0008270">
    <property type="term" value="F:zinc ion binding"/>
    <property type="evidence" value="ECO:0007669"/>
    <property type="project" value="UniProtKB-KW"/>
</dbReference>
<dbReference type="EC" id="2.3.2.27" evidence="4"/>
<dbReference type="InterPro" id="IPR053238">
    <property type="entry name" value="RING-H2_zinc_finger"/>
</dbReference>
<evidence type="ECO:0000256" key="15">
    <source>
        <dbReference type="SAM" id="MobiDB-lite"/>
    </source>
</evidence>
<keyword evidence="8 14" id="KW-0863">Zinc-finger</keyword>
<evidence type="ECO:0000256" key="4">
    <source>
        <dbReference type="ARBA" id="ARBA00012483"/>
    </source>
</evidence>
<evidence type="ECO:0000256" key="12">
    <source>
        <dbReference type="ARBA" id="ARBA00023136"/>
    </source>
</evidence>
<dbReference type="GO" id="GO:0061630">
    <property type="term" value="F:ubiquitin protein ligase activity"/>
    <property type="evidence" value="ECO:0007669"/>
    <property type="project" value="UniProtKB-EC"/>
</dbReference>
<sequence length="405" mass="45648">MKGSLWKIMFFRKRFASKHYYISIVFIISLLLLFPSKVVSQTSNGPSNNDDLPNRGTYRFSPATSIIFVVIVVIFFVIGCFSVFARRCMESGSQRSGLLMINGDNRRSRRVMQGLESNVIETFPTFLYSDVKKVKRIGVLECAICLNEFKDEENLRLIPKCCHVFHPECIDTWLVSRSTCPVCRADLVPVPGETRMNNNCNLPSLGSEEDATSDPPWLDDGRGQVHEISDMIIELDSSSNKKKLLEGKYPRSHSTGHSLIKPRNDYERFTLRLPQDVQKKLMNNNKPELRRAKSTIVFPRASSSKKGYRSSSVGPGLPIHNIYEQFNDEGRQDRWGFTMAPPFFTRSRSAQAPIAGGDNGNNITASGSSSKSVKSPFDWLFGGTSSKDDEAGERSFTRLTRNDKV</sequence>
<proteinExistence type="inferred from homology"/>
<evidence type="ECO:0000256" key="10">
    <source>
        <dbReference type="ARBA" id="ARBA00022833"/>
    </source>
</evidence>
<evidence type="ECO:0000256" key="5">
    <source>
        <dbReference type="ARBA" id="ARBA00022679"/>
    </source>
</evidence>
<dbReference type="SMART" id="SM00184">
    <property type="entry name" value="RING"/>
    <property type="match status" value="1"/>
</dbReference>
<comment type="caution">
    <text evidence="18">The sequence shown here is derived from an EMBL/GenBank/DDBJ whole genome shotgun (WGS) entry which is preliminary data.</text>
</comment>
<evidence type="ECO:0000313" key="18">
    <source>
        <dbReference type="EMBL" id="GAA0144357.1"/>
    </source>
</evidence>
<keyword evidence="6 16" id="KW-0812">Transmembrane</keyword>
<comment type="subcellular location">
    <subcellularLocation>
        <location evidence="2">Membrane</location>
        <topology evidence="2">Single-pass membrane protein</topology>
    </subcellularLocation>
</comment>
<accession>A0AAV3P2X1</accession>
<evidence type="ECO:0000313" key="19">
    <source>
        <dbReference type="Proteomes" id="UP001454036"/>
    </source>
</evidence>
<evidence type="ECO:0000256" key="8">
    <source>
        <dbReference type="ARBA" id="ARBA00022771"/>
    </source>
</evidence>
<keyword evidence="5" id="KW-0808">Transferase</keyword>
<gene>
    <name evidence="18" type="ORF">LIER_42801</name>
</gene>
<dbReference type="PROSITE" id="PS50089">
    <property type="entry name" value="ZF_RING_2"/>
    <property type="match status" value="1"/>
</dbReference>
<dbReference type="PANTHER" id="PTHR14155">
    <property type="entry name" value="RING FINGER DOMAIN-CONTAINING"/>
    <property type="match status" value="1"/>
</dbReference>
<keyword evidence="12 16" id="KW-0472">Membrane</keyword>
<evidence type="ECO:0000256" key="7">
    <source>
        <dbReference type="ARBA" id="ARBA00022723"/>
    </source>
</evidence>
<evidence type="ECO:0000256" key="6">
    <source>
        <dbReference type="ARBA" id="ARBA00022692"/>
    </source>
</evidence>
<evidence type="ECO:0000256" key="1">
    <source>
        <dbReference type="ARBA" id="ARBA00000900"/>
    </source>
</evidence>
<reference evidence="18 19" key="1">
    <citation type="submission" date="2024-01" db="EMBL/GenBank/DDBJ databases">
        <title>The complete chloroplast genome sequence of Lithospermum erythrorhizon: insights into the phylogenetic relationship among Boraginaceae species and the maternal lineages of purple gromwells.</title>
        <authorList>
            <person name="Okada T."/>
            <person name="Watanabe K."/>
        </authorList>
    </citation>
    <scope>NUCLEOTIDE SEQUENCE [LARGE SCALE GENOMIC DNA]</scope>
</reference>
<evidence type="ECO:0000256" key="14">
    <source>
        <dbReference type="PROSITE-ProRule" id="PRU00175"/>
    </source>
</evidence>
<feature type="compositionally biased region" description="Basic and acidic residues" evidence="15">
    <location>
        <begin position="386"/>
        <end position="405"/>
    </location>
</feature>
<keyword evidence="18" id="KW-0436">Ligase</keyword>
<keyword evidence="11 16" id="KW-1133">Transmembrane helix</keyword>
<dbReference type="FunFam" id="3.30.40.10:FF:000187">
    <property type="entry name" value="E3 ubiquitin-protein ligase ATL6"/>
    <property type="match status" value="1"/>
</dbReference>
<dbReference type="SUPFAM" id="SSF57850">
    <property type="entry name" value="RING/U-box"/>
    <property type="match status" value="1"/>
</dbReference>
<keyword evidence="9" id="KW-0833">Ubl conjugation pathway</keyword>
<feature type="domain" description="RING-type" evidence="17">
    <location>
        <begin position="142"/>
        <end position="184"/>
    </location>
</feature>
<dbReference type="Pfam" id="PF13639">
    <property type="entry name" value="zf-RING_2"/>
    <property type="match status" value="1"/>
</dbReference>
<dbReference type="Gene3D" id="3.30.40.10">
    <property type="entry name" value="Zinc/RING finger domain, C3HC4 (zinc finger)"/>
    <property type="match status" value="1"/>
</dbReference>
<dbReference type="CDD" id="cd16461">
    <property type="entry name" value="RING-H2_EL5-like"/>
    <property type="match status" value="1"/>
</dbReference>
<evidence type="ECO:0000259" key="17">
    <source>
        <dbReference type="PROSITE" id="PS50089"/>
    </source>
</evidence>
<feature type="region of interest" description="Disordered" evidence="15">
    <location>
        <begin position="350"/>
        <end position="405"/>
    </location>
</feature>
<dbReference type="PANTHER" id="PTHR14155:SF263">
    <property type="entry name" value="E3 UBIQUITIN-PROTEIN LIGASE ATL6"/>
    <property type="match status" value="1"/>
</dbReference>
<comment type="catalytic activity">
    <reaction evidence="1">
        <text>S-ubiquitinyl-[E2 ubiquitin-conjugating enzyme]-L-cysteine + [acceptor protein]-L-lysine = [E2 ubiquitin-conjugating enzyme]-L-cysteine + N(6)-ubiquitinyl-[acceptor protein]-L-lysine.</text>
        <dbReference type="EC" id="2.3.2.27"/>
    </reaction>
</comment>